<dbReference type="Gene3D" id="3.40.50.300">
    <property type="entry name" value="P-loop containing nucleotide triphosphate hydrolases"/>
    <property type="match status" value="2"/>
</dbReference>
<dbReference type="GO" id="GO:0051276">
    <property type="term" value="P:chromosome organization"/>
    <property type="evidence" value="ECO:0007669"/>
    <property type="project" value="InterPro"/>
</dbReference>
<organism evidence="6 7">
    <name type="scientific">Besnoitia besnoiti</name>
    <name type="common">Apicomplexan protozoan</name>
    <dbReference type="NCBI Taxonomy" id="94643"/>
    <lineage>
        <taxon>Eukaryota</taxon>
        <taxon>Sar</taxon>
        <taxon>Alveolata</taxon>
        <taxon>Apicomplexa</taxon>
        <taxon>Conoidasida</taxon>
        <taxon>Coccidia</taxon>
        <taxon>Eucoccidiorida</taxon>
        <taxon>Eimeriorina</taxon>
        <taxon>Sarcocystidae</taxon>
        <taxon>Besnoitia</taxon>
    </lineage>
</organism>
<dbReference type="OrthoDB" id="431497at2759"/>
<feature type="region of interest" description="Disordered" evidence="3">
    <location>
        <begin position="396"/>
        <end position="424"/>
    </location>
</feature>
<feature type="region of interest" description="Disordered" evidence="3">
    <location>
        <begin position="1303"/>
        <end position="1340"/>
    </location>
</feature>
<feature type="compositionally biased region" description="Low complexity" evidence="3">
    <location>
        <begin position="1487"/>
        <end position="1497"/>
    </location>
</feature>
<dbReference type="VEuPathDB" id="ToxoDB:BESB_018280"/>
<feature type="coiled-coil region" evidence="2">
    <location>
        <begin position="896"/>
        <end position="1100"/>
    </location>
</feature>
<feature type="compositionally biased region" description="Basic and acidic residues" evidence="3">
    <location>
        <begin position="566"/>
        <end position="576"/>
    </location>
</feature>
<comment type="caution">
    <text evidence="6">The sequence shown here is derived from an EMBL/GenBank/DDBJ whole genome shotgun (WGS) entry which is preliminary data.</text>
</comment>
<feature type="compositionally biased region" description="Basic and acidic residues" evidence="3">
    <location>
        <begin position="1474"/>
        <end position="1486"/>
    </location>
</feature>
<evidence type="ECO:0000313" key="7">
    <source>
        <dbReference type="Proteomes" id="UP000224006"/>
    </source>
</evidence>
<reference evidence="6 7" key="1">
    <citation type="submission" date="2017-09" db="EMBL/GenBank/DDBJ databases">
        <title>Genome sequencing of Besnoitia besnoiti strain Bb-Ger1.</title>
        <authorList>
            <person name="Schares G."/>
            <person name="Venepally P."/>
            <person name="Lorenzi H.A."/>
        </authorList>
    </citation>
    <scope>NUCLEOTIDE SEQUENCE [LARGE SCALE GENOMIC DNA]</scope>
    <source>
        <strain evidence="6 7">Bb-Ger1</strain>
    </source>
</reference>
<dbReference type="InterPro" id="IPR003395">
    <property type="entry name" value="RecF/RecN/SMC_N"/>
</dbReference>
<dbReference type="GeneID" id="40306889"/>
<dbReference type="InterPro" id="IPR027417">
    <property type="entry name" value="P-loop_NTPase"/>
</dbReference>
<evidence type="ECO:0000313" key="6">
    <source>
        <dbReference type="EMBL" id="PFH32510.1"/>
    </source>
</evidence>
<feature type="region of interest" description="Disordered" evidence="3">
    <location>
        <begin position="566"/>
        <end position="603"/>
    </location>
</feature>
<dbReference type="EMBL" id="NWUJ01000011">
    <property type="protein sequence ID" value="PFH32510.1"/>
    <property type="molecule type" value="Genomic_DNA"/>
</dbReference>
<dbReference type="KEGG" id="bbes:BESB_018280"/>
<dbReference type="Gene3D" id="1.20.1060.20">
    <property type="match status" value="1"/>
</dbReference>
<feature type="compositionally biased region" description="Basic and acidic residues" evidence="3">
    <location>
        <begin position="1323"/>
        <end position="1333"/>
    </location>
</feature>
<dbReference type="Proteomes" id="UP000224006">
    <property type="component" value="Chromosome X"/>
</dbReference>
<proteinExistence type="predicted"/>
<dbReference type="SUPFAM" id="SSF52540">
    <property type="entry name" value="P-loop containing nucleoside triphosphate hydrolases"/>
    <property type="match status" value="1"/>
</dbReference>
<evidence type="ECO:0000256" key="2">
    <source>
        <dbReference type="SAM" id="Coils"/>
    </source>
</evidence>
<dbReference type="Pfam" id="PF02463">
    <property type="entry name" value="SMC_N"/>
    <property type="match status" value="1"/>
</dbReference>
<dbReference type="InterPro" id="IPR036277">
    <property type="entry name" value="SMC_hinge_sf"/>
</dbReference>
<feature type="compositionally biased region" description="Basic and acidic residues" evidence="3">
    <location>
        <begin position="397"/>
        <end position="408"/>
    </location>
</feature>
<feature type="region of interest" description="Disordered" evidence="3">
    <location>
        <begin position="1474"/>
        <end position="1497"/>
    </location>
</feature>
<feature type="compositionally biased region" description="Acidic residues" evidence="3">
    <location>
        <begin position="1273"/>
        <end position="1282"/>
    </location>
</feature>
<evidence type="ECO:0000256" key="1">
    <source>
        <dbReference type="ARBA" id="ARBA00023054"/>
    </source>
</evidence>
<gene>
    <name evidence="6" type="ORF">BESB_018280</name>
</gene>
<feature type="coiled-coil region" evidence="2">
    <location>
        <begin position="837"/>
        <end position="867"/>
    </location>
</feature>
<feature type="domain" description="RecF/RecN/SMC N-terminal" evidence="4">
    <location>
        <begin position="2"/>
        <end position="1441"/>
    </location>
</feature>
<feature type="region of interest" description="Disordered" evidence="3">
    <location>
        <begin position="1228"/>
        <end position="1283"/>
    </location>
</feature>
<feature type="coiled-coil region" evidence="2">
    <location>
        <begin position="452"/>
        <end position="521"/>
    </location>
</feature>
<feature type="compositionally biased region" description="Basic and acidic residues" evidence="3">
    <location>
        <begin position="1244"/>
        <end position="1256"/>
    </location>
</feature>
<keyword evidence="1 2" id="KW-0175">Coiled coil</keyword>
<dbReference type="PANTHER" id="PTHR43977">
    <property type="entry name" value="STRUCTURAL MAINTENANCE OF CHROMOSOMES PROTEIN 3"/>
    <property type="match status" value="1"/>
</dbReference>
<keyword evidence="7" id="KW-1185">Reference proteome</keyword>
<name>A0A2A9MAV7_BESBE</name>
<accession>A0A2A9MAV7</accession>
<dbReference type="RefSeq" id="XP_029216519.1">
    <property type="nucleotide sequence ID" value="XM_029360543.1"/>
</dbReference>
<sequence>MHIKEVTIRGFRTYRHATTIRFSPRYNCIVGSNGSGKSNVLLAIAFALGEGGHSPAERRMLLHEGVSERVAEGAVELVLANQDRRLCMYDADEVQIRRVFSATTDDSFVQGKRVSKSGLQQLLECAGFARGRAGAATSLTATSTAYFIQQGRIVQVALQSSAERLALLQHVALGASFDAKTQEIETLLRVGACEADRVRAQVKEIGDKFDEMAAERGELKACLELEEEKEKIDFVLAEAAWREAAACLEASGRASADQTLRIEELEERLDAAQSLREELEKQLEVLKAQQARQTALRDEAAHTQAELRAEEEKLRLEAERWERREVAEERGDDRRESELKALKARLHDLEKGIEEDLRPSLHGTLTKYQTAQQKLQQAQQQCTALQCRRGLLASRAAEAETKPREDAKKRKGAKPLKQGEGGAGKAFVCSEAEVQREIKQAEHLGKEETQMLKTFTAKIEALRNERAELEREREASELDHGKALEQLRETETAQVELGKAFEAALEELRVQQAQLGDLLQEHTATKDTLETCKDRFWSHFRTDVRDGLQAAIAFAREKRWLAKSLGDSEKAVHGAKPDASSATDRNECDGGSENPQAGDGLPRPAAGMLLDFIDVASEYRRAVEATGGHALTAFLVPDGRAAAELLAFLKTRRSHSASSFLGRGASRGSEREGSELREGKPNVSITVVPLEEVAALQRQKEETGKHKARHRWIQTLTEEGRCMPLAECIDVQVPGAGAEIDKETSTASKVSAYLRSVFGRAMLVPSLAESDDGLIPSLHEKGLDCVTVDGDVAFASGIVRGGSALTPFLALSGSLGEEKVACAALPQPASCGKLQAYRHLQQRMEQLDALERQIEETRKRAAEVENRHGAFIEKEQLLCEARARCHGALDEAVTTRQHAESRLRATAELLAAVEEEARQATQRAHGLKTLIQNLRKESISPDNAAGFSTEEKSELARLRAEIRELERELTSLAAETEKKERAVQQAMDEADLHLRKQIQRLEREEARRSRSEAHEKRQEMEERLAAVNRRMIQEEEASRKSERRLRVLEQEVEEKEGELALAEKQRQAIVVQVEDALRALQMSKRAADSAERAKDDAEALLATTGAAAAAASDVPSLRLLSSRELAAKLSAVKKKLEAYAHVNRRAVDQFANLQDDYAALQQRASVQERAQEVIGEQLRVLVKRKKKALLASFARVNEEFQRIFATLAPGARAEMVLQHSLLPGGGRGCFEDDKAGKGSSSRGDASRAKPQPERRPGGPSGGAAESSENFNQDGEESGEDDNASSLIGIDIRASFSEASLADPAAAGARQGSPPLRLALLPGDSERRDWKKGPGGEGRTLGMNHLSGGQKSLVSLALLLALQRVSCGLSSPSEADAVRDLPGGVLLLDEVDAALDENHRRAAALALAQTAERRISQVILTTFRPELLSPADSLLHVHQENRVSYAEPIDLRAAVALLQEPQGDEVTFGDEARKQLRGRSEGAEHEWAPLAAPAPLAY</sequence>
<evidence type="ECO:0000259" key="5">
    <source>
        <dbReference type="Pfam" id="PF06470"/>
    </source>
</evidence>
<protein>
    <submittedName>
        <fullName evidence="6">RecF/RecN/SMC N terminal domain-containing protein</fullName>
    </submittedName>
</protein>
<evidence type="ECO:0000256" key="3">
    <source>
        <dbReference type="SAM" id="MobiDB-lite"/>
    </source>
</evidence>
<evidence type="ECO:0000259" key="4">
    <source>
        <dbReference type="Pfam" id="PF02463"/>
    </source>
</evidence>
<dbReference type="GO" id="GO:0005694">
    <property type="term" value="C:chromosome"/>
    <property type="evidence" value="ECO:0007669"/>
    <property type="project" value="InterPro"/>
</dbReference>
<dbReference type="STRING" id="94643.A0A2A9MAV7"/>
<feature type="coiled-coil region" evidence="2">
    <location>
        <begin position="361"/>
        <end position="388"/>
    </location>
</feature>
<feature type="compositionally biased region" description="Basic and acidic residues" evidence="3">
    <location>
        <begin position="668"/>
        <end position="680"/>
    </location>
</feature>
<feature type="region of interest" description="Disordered" evidence="3">
    <location>
        <begin position="659"/>
        <end position="681"/>
    </location>
</feature>
<dbReference type="SUPFAM" id="SSF75553">
    <property type="entry name" value="Smc hinge domain"/>
    <property type="match status" value="1"/>
</dbReference>
<feature type="coiled-coil region" evidence="2">
    <location>
        <begin position="255"/>
        <end position="324"/>
    </location>
</feature>
<dbReference type="GO" id="GO:0005524">
    <property type="term" value="F:ATP binding"/>
    <property type="evidence" value="ECO:0007669"/>
    <property type="project" value="InterPro"/>
</dbReference>
<dbReference type="Pfam" id="PF06470">
    <property type="entry name" value="SMC_hinge"/>
    <property type="match status" value="1"/>
</dbReference>
<feature type="coiled-coil region" evidence="2">
    <location>
        <begin position="1143"/>
        <end position="1170"/>
    </location>
</feature>
<feature type="domain" description="SMC hinge" evidence="5">
    <location>
        <begin position="606"/>
        <end position="721"/>
    </location>
</feature>
<dbReference type="InterPro" id="IPR010935">
    <property type="entry name" value="SMC_hinge"/>
</dbReference>